<comment type="catalytic activity">
    <reaction evidence="15">
        <text>L-seryl-[protein] + ATP = O-phospho-L-seryl-[protein] + ADP + H(+)</text>
        <dbReference type="Rhea" id="RHEA:17989"/>
        <dbReference type="Rhea" id="RHEA-COMP:9863"/>
        <dbReference type="Rhea" id="RHEA-COMP:11604"/>
        <dbReference type="ChEBI" id="CHEBI:15378"/>
        <dbReference type="ChEBI" id="CHEBI:29999"/>
        <dbReference type="ChEBI" id="CHEBI:30616"/>
        <dbReference type="ChEBI" id="CHEBI:83421"/>
        <dbReference type="ChEBI" id="CHEBI:456216"/>
        <dbReference type="EC" id="2.7.11.1"/>
    </reaction>
</comment>
<dbReference type="Pfam" id="PF00069">
    <property type="entry name" value="Pkinase"/>
    <property type="match status" value="1"/>
</dbReference>
<evidence type="ECO:0000256" key="13">
    <source>
        <dbReference type="ARBA" id="ARBA00023065"/>
    </source>
</evidence>
<dbReference type="Gene3D" id="3.30.200.20">
    <property type="entry name" value="Phosphorylase Kinase, domain 1"/>
    <property type="match status" value="1"/>
</dbReference>
<dbReference type="EMBL" id="PNBA02000014">
    <property type="protein sequence ID" value="KAG6402216.1"/>
    <property type="molecule type" value="Genomic_DNA"/>
</dbReference>
<reference evidence="18" key="2">
    <citation type="submission" date="2020-08" db="EMBL/GenBank/DDBJ databases">
        <title>Plant Genome Project.</title>
        <authorList>
            <person name="Zhang R.-G."/>
        </authorList>
    </citation>
    <scope>NUCLEOTIDE SEQUENCE</scope>
    <source>
        <strain evidence="18">Huo1</strain>
        <tissue evidence="18">Leaf</tissue>
    </source>
</reference>
<evidence type="ECO:0000313" key="18">
    <source>
        <dbReference type="EMBL" id="KAG6402216.1"/>
    </source>
</evidence>
<dbReference type="PANTHER" id="PTHR24356">
    <property type="entry name" value="SERINE/THREONINE-PROTEIN KINASE"/>
    <property type="match status" value="1"/>
</dbReference>
<evidence type="ECO:0000259" key="17">
    <source>
        <dbReference type="PROSITE" id="PS50011"/>
    </source>
</evidence>
<dbReference type="PANTHER" id="PTHR24356:SF163">
    <property type="entry name" value="3-PHOSPHOINOSITIDE-DEPENDENT PROTEIN KINASE 1-RELATED"/>
    <property type="match status" value="1"/>
</dbReference>
<reference evidence="18" key="1">
    <citation type="submission" date="2018-01" db="EMBL/GenBank/DDBJ databases">
        <authorList>
            <person name="Mao J.F."/>
        </authorList>
    </citation>
    <scope>NUCLEOTIDE SEQUENCE</scope>
    <source>
        <strain evidence="18">Huo1</strain>
        <tissue evidence="18">Leaf</tissue>
    </source>
</reference>
<evidence type="ECO:0000256" key="4">
    <source>
        <dbReference type="ARBA" id="ARBA00011196"/>
    </source>
</evidence>
<dbReference type="GO" id="GO:0035556">
    <property type="term" value="P:intracellular signal transduction"/>
    <property type="evidence" value="ECO:0007669"/>
    <property type="project" value="TreeGrafter"/>
</dbReference>
<dbReference type="InterPro" id="IPR033931">
    <property type="entry name" value="PDK1-typ_PH"/>
</dbReference>
<comment type="subunit">
    <text evidence="4">V-ATPase is a heteromultimeric enzyme composed of a peripheral catalytic V1 complex (components A to H) attached to an integral membrane V0 proton pore complex (components: a, c, c', c'' and d).</text>
</comment>
<dbReference type="InterPro" id="IPR011993">
    <property type="entry name" value="PH-like_dom_sf"/>
</dbReference>
<comment type="caution">
    <text evidence="18">The sequence shown here is derived from an EMBL/GenBank/DDBJ whole genome shotgun (WGS) entry which is preliminary data.</text>
</comment>
<evidence type="ECO:0000313" key="19">
    <source>
        <dbReference type="Proteomes" id="UP000298416"/>
    </source>
</evidence>
<dbReference type="GO" id="GO:0004674">
    <property type="term" value="F:protein serine/threonine kinase activity"/>
    <property type="evidence" value="ECO:0007669"/>
    <property type="project" value="UniProtKB-KW"/>
</dbReference>
<dbReference type="Gene3D" id="1.10.510.10">
    <property type="entry name" value="Transferase(Phosphotransferase) domain 1"/>
    <property type="match status" value="1"/>
</dbReference>
<evidence type="ECO:0000256" key="6">
    <source>
        <dbReference type="ARBA" id="ARBA00022448"/>
    </source>
</evidence>
<comment type="similarity">
    <text evidence="3">Belongs to the V-ATPase G subunit family.</text>
</comment>
<evidence type="ECO:0000256" key="2">
    <source>
        <dbReference type="ARBA" id="ARBA00010006"/>
    </source>
</evidence>
<dbReference type="NCBIfam" id="TIGR01147">
    <property type="entry name" value="V_ATP_synt_G"/>
    <property type="match status" value="1"/>
</dbReference>
<keyword evidence="10" id="KW-0418">Kinase</keyword>
<dbReference type="Proteomes" id="UP000298416">
    <property type="component" value="Unassembled WGS sequence"/>
</dbReference>
<feature type="region of interest" description="Disordered" evidence="16">
    <location>
        <begin position="1"/>
        <end position="37"/>
    </location>
</feature>
<dbReference type="FunFam" id="1.20.5.2950:FF:000001">
    <property type="entry name" value="V-type proton ATPase subunit G"/>
    <property type="match status" value="1"/>
</dbReference>
<sequence length="604" mass="67084">MLATVNPTMEKEFDSKLRIESSSSSSNNDGGNDDSQRSKVFSFRAPQENFSIQDFELGKIYGVGSYSKVVRAKKKDTGKIYAMKIMDKEFITKENKTAYVKLERIVLDQLDHPGVVRLFFTFQDNFSLYMALESCEGGELFDQITRKGRLSEEDARFYAAEVVDALEYIHIYRRQPENLLLTEDGHIKVADFGSVKPMQGSQITVLPNASSDDKACTFVGTAAYVPPEVLNSSPATFGNDLWALGLNLCLSLFTGVFPVQDIDPSQRLGAGPNGYLALKSHPFFKGVDWINLRDVNPPKLALDPAAQSPGCEDHDSSWNPTHIGDGSVKTTDGSAAVASASDTGSINRLASIDSFDSKWQQFLEPGESVLMISMVKKMQKITSKKVQLILTNKPKLIYVDPAKLEVRGNIIWSDNPTELNVQVISPSNFKICTPKKVMCFDDAKQRAAQWKKAIEALQNRFCCFSSLSSRTIFPTQYDILVDIDMMDFEICVAFSSASSSQNGIQLLLPAEQEAQHIVNTARTAKQARLKQAKEEAEKGIAEFRAQMEADFQNKVEESSGDSGANVKRLEQETDAKIDHLKTEASRISHDIVSMLLRHVTTVKN</sequence>
<keyword evidence="9" id="KW-0547">Nucleotide-binding</keyword>
<evidence type="ECO:0000256" key="9">
    <source>
        <dbReference type="ARBA" id="ARBA00022741"/>
    </source>
</evidence>
<feature type="compositionally biased region" description="Basic and acidic residues" evidence="16">
    <location>
        <begin position="9"/>
        <end position="19"/>
    </location>
</feature>
<dbReference type="InterPro" id="IPR011009">
    <property type="entry name" value="Kinase-like_dom_sf"/>
</dbReference>
<dbReference type="SUPFAM" id="SSF56112">
    <property type="entry name" value="Protein kinase-like (PK-like)"/>
    <property type="match status" value="1"/>
</dbReference>
<keyword evidence="13" id="KW-0406">Ion transport</keyword>
<protein>
    <recommendedName>
        <fullName evidence="5">non-specific serine/threonine protein kinase</fullName>
        <ecNumber evidence="5">2.7.11.1</ecNumber>
    </recommendedName>
</protein>
<organism evidence="18">
    <name type="scientific">Salvia splendens</name>
    <name type="common">Scarlet sage</name>
    <dbReference type="NCBI Taxonomy" id="180675"/>
    <lineage>
        <taxon>Eukaryota</taxon>
        <taxon>Viridiplantae</taxon>
        <taxon>Streptophyta</taxon>
        <taxon>Embryophyta</taxon>
        <taxon>Tracheophyta</taxon>
        <taxon>Spermatophyta</taxon>
        <taxon>Magnoliopsida</taxon>
        <taxon>eudicotyledons</taxon>
        <taxon>Gunneridae</taxon>
        <taxon>Pentapetalae</taxon>
        <taxon>asterids</taxon>
        <taxon>lamiids</taxon>
        <taxon>Lamiales</taxon>
        <taxon>Lamiaceae</taxon>
        <taxon>Nepetoideae</taxon>
        <taxon>Mentheae</taxon>
        <taxon>Salviinae</taxon>
        <taxon>Salvia</taxon>
        <taxon>Salvia subgen. Calosphace</taxon>
        <taxon>core Calosphace</taxon>
    </lineage>
</organism>
<evidence type="ECO:0000256" key="1">
    <source>
        <dbReference type="ARBA" id="ARBA00003847"/>
    </source>
</evidence>
<evidence type="ECO:0000256" key="8">
    <source>
        <dbReference type="ARBA" id="ARBA00022679"/>
    </source>
</evidence>
<evidence type="ECO:0000256" key="12">
    <source>
        <dbReference type="ARBA" id="ARBA00022840"/>
    </source>
</evidence>
<dbReference type="Pfam" id="PF03179">
    <property type="entry name" value="V-ATPase_G"/>
    <property type="match status" value="1"/>
</dbReference>
<evidence type="ECO:0000256" key="7">
    <source>
        <dbReference type="ARBA" id="ARBA00022527"/>
    </source>
</evidence>
<dbReference type="InterPro" id="IPR000719">
    <property type="entry name" value="Prot_kinase_dom"/>
</dbReference>
<name>A0A8X8WWA7_SALSN</name>
<evidence type="ECO:0000256" key="11">
    <source>
        <dbReference type="ARBA" id="ARBA00022781"/>
    </source>
</evidence>
<dbReference type="InterPro" id="IPR005124">
    <property type="entry name" value="V-ATPase_G"/>
</dbReference>
<evidence type="ECO:0000256" key="15">
    <source>
        <dbReference type="ARBA" id="ARBA00048679"/>
    </source>
</evidence>
<dbReference type="FunFam" id="2.30.29.30:FF:000305">
    <property type="entry name" value="3-phosphoinositide-dependent protein kinase 1"/>
    <property type="match status" value="1"/>
</dbReference>
<gene>
    <name evidence="18" type="ORF">SASPL_139092</name>
</gene>
<dbReference type="PROSITE" id="PS50011">
    <property type="entry name" value="PROTEIN_KINASE_DOM"/>
    <property type="match status" value="1"/>
</dbReference>
<comment type="catalytic activity">
    <reaction evidence="14">
        <text>L-threonyl-[protein] + ATP = O-phospho-L-threonyl-[protein] + ADP + H(+)</text>
        <dbReference type="Rhea" id="RHEA:46608"/>
        <dbReference type="Rhea" id="RHEA-COMP:11060"/>
        <dbReference type="Rhea" id="RHEA-COMP:11605"/>
        <dbReference type="ChEBI" id="CHEBI:15378"/>
        <dbReference type="ChEBI" id="CHEBI:30013"/>
        <dbReference type="ChEBI" id="CHEBI:30616"/>
        <dbReference type="ChEBI" id="CHEBI:61977"/>
        <dbReference type="ChEBI" id="CHEBI:456216"/>
        <dbReference type="EC" id="2.7.11.1"/>
    </reaction>
</comment>
<evidence type="ECO:0000256" key="14">
    <source>
        <dbReference type="ARBA" id="ARBA00047899"/>
    </source>
</evidence>
<evidence type="ECO:0000256" key="10">
    <source>
        <dbReference type="ARBA" id="ARBA00022777"/>
    </source>
</evidence>
<dbReference type="GO" id="GO:0005524">
    <property type="term" value="F:ATP binding"/>
    <property type="evidence" value="ECO:0007669"/>
    <property type="project" value="UniProtKB-KW"/>
</dbReference>
<dbReference type="GO" id="GO:0046961">
    <property type="term" value="F:proton-transporting ATPase activity, rotational mechanism"/>
    <property type="evidence" value="ECO:0007669"/>
    <property type="project" value="InterPro"/>
</dbReference>
<evidence type="ECO:0000256" key="3">
    <source>
        <dbReference type="ARBA" id="ARBA00010066"/>
    </source>
</evidence>
<keyword evidence="12" id="KW-0067">ATP-binding</keyword>
<keyword evidence="11" id="KW-0375">Hydrogen ion transport</keyword>
<dbReference type="InterPro" id="IPR050236">
    <property type="entry name" value="Ser_Thr_kinase_AGC"/>
</dbReference>
<feature type="domain" description="Protein kinase" evidence="17">
    <location>
        <begin position="55"/>
        <end position="363"/>
    </location>
</feature>
<dbReference type="Pfam" id="PF14593">
    <property type="entry name" value="PH_3"/>
    <property type="match status" value="1"/>
</dbReference>
<dbReference type="SUPFAM" id="SSF50729">
    <property type="entry name" value="PH domain-like"/>
    <property type="match status" value="1"/>
</dbReference>
<dbReference type="Gene3D" id="2.30.29.30">
    <property type="entry name" value="Pleckstrin-homology domain (PH domain)/Phosphotyrosine-binding domain (PTB)"/>
    <property type="match status" value="1"/>
</dbReference>
<dbReference type="EC" id="2.7.11.1" evidence="5"/>
<comment type="function">
    <text evidence="1">Catalytic subunit of the peripheral V1 complex of vacuolar ATPase (V-ATPase). V-ATPase is responsible for acidifying a variety of intracellular compartments in eukaryotic cells.</text>
</comment>
<dbReference type="FunFam" id="3.30.200.20:FF:000191">
    <property type="entry name" value="3-phosphoinositide-dependent protein kinase 2-like"/>
    <property type="match status" value="1"/>
</dbReference>
<keyword evidence="7" id="KW-0723">Serine/threonine-protein kinase</keyword>
<proteinExistence type="inferred from homology"/>
<keyword evidence="19" id="KW-1185">Reference proteome</keyword>
<dbReference type="AlphaFoldDB" id="A0A8X8WWA7"/>
<feature type="compositionally biased region" description="Low complexity" evidence="16">
    <location>
        <begin position="21"/>
        <end position="30"/>
    </location>
</feature>
<accession>A0A8X8WWA7</accession>
<dbReference type="Gene3D" id="1.20.5.2950">
    <property type="match status" value="1"/>
</dbReference>
<keyword evidence="6" id="KW-0813">Transport</keyword>
<dbReference type="GO" id="GO:0016471">
    <property type="term" value="C:vacuolar proton-transporting V-type ATPase complex"/>
    <property type="evidence" value="ECO:0007669"/>
    <property type="project" value="InterPro"/>
</dbReference>
<comment type="similarity">
    <text evidence="2">Belongs to the protein kinase superfamily. AGC Ser/Thr protein kinase family. PDPK1 subfamily.</text>
</comment>
<evidence type="ECO:0000256" key="5">
    <source>
        <dbReference type="ARBA" id="ARBA00012513"/>
    </source>
</evidence>
<keyword evidence="8" id="KW-0808">Transferase</keyword>
<evidence type="ECO:0000256" key="16">
    <source>
        <dbReference type="SAM" id="MobiDB-lite"/>
    </source>
</evidence>